<reference evidence="2 3" key="1">
    <citation type="journal article" date="2020" name="Int. J. Syst. Evol. Microbiol.">
        <title>Reclassification of Streptomyces castelarensis and Streptomyces sporoclivatus as later heterotypic synonyms of Streptomyces antimycoticus.</title>
        <authorList>
            <person name="Komaki H."/>
            <person name="Tamura T."/>
        </authorList>
    </citation>
    <scope>NUCLEOTIDE SEQUENCE [LARGE SCALE GENOMIC DNA]</scope>
    <source>
        <strain evidence="2 3">NBRC 13459</strain>
    </source>
</reference>
<dbReference type="Proteomes" id="UP000301309">
    <property type="component" value="Unassembled WGS sequence"/>
</dbReference>
<accession>A0A4D4LL33</accession>
<protein>
    <submittedName>
        <fullName evidence="2">Uncharacterized protein</fullName>
    </submittedName>
</protein>
<feature type="compositionally biased region" description="Basic and acidic residues" evidence="1">
    <location>
        <begin position="1"/>
        <end position="15"/>
    </location>
</feature>
<name>A0A4D4LL33_STRVO</name>
<evidence type="ECO:0000313" key="2">
    <source>
        <dbReference type="EMBL" id="GDY60006.1"/>
    </source>
</evidence>
<sequence length="185" mass="19970">MADPTRRAGHEDDVFSPRGGAPARYRVTDVVRGEEIRDFGGFFRVRLIVGALGARPGAGHHLGADAARTKVAQRQNVPEFMDGDAGRLVLLSIPGFEVDPAPAQAVEEGVGSGAVRGRVFLDPQRRRGVLLDELDAGDGLVPDVHRIPDRIRRGSGQKEIDRNNLRFGLRGVRRSTGTHHDSTGA</sequence>
<evidence type="ECO:0000313" key="3">
    <source>
        <dbReference type="Proteomes" id="UP000301309"/>
    </source>
</evidence>
<keyword evidence="3" id="KW-1185">Reference proteome</keyword>
<dbReference type="AlphaFoldDB" id="A0A4D4LL33"/>
<organism evidence="2 3">
    <name type="scientific">Streptomyces violaceusniger</name>
    <dbReference type="NCBI Taxonomy" id="68280"/>
    <lineage>
        <taxon>Bacteria</taxon>
        <taxon>Bacillati</taxon>
        <taxon>Actinomycetota</taxon>
        <taxon>Actinomycetes</taxon>
        <taxon>Kitasatosporales</taxon>
        <taxon>Streptomycetaceae</taxon>
        <taxon>Streptomyces</taxon>
        <taxon>Streptomyces violaceusniger group</taxon>
    </lineage>
</organism>
<gene>
    <name evidence="2" type="ORF">SVIO_106290</name>
</gene>
<evidence type="ECO:0000256" key="1">
    <source>
        <dbReference type="SAM" id="MobiDB-lite"/>
    </source>
</evidence>
<proteinExistence type="predicted"/>
<feature type="region of interest" description="Disordered" evidence="1">
    <location>
        <begin position="1"/>
        <end position="20"/>
    </location>
</feature>
<dbReference type="EMBL" id="BJHW01000002">
    <property type="protein sequence ID" value="GDY60006.1"/>
    <property type="molecule type" value="Genomic_DNA"/>
</dbReference>
<comment type="caution">
    <text evidence="2">The sequence shown here is derived from an EMBL/GenBank/DDBJ whole genome shotgun (WGS) entry which is preliminary data.</text>
</comment>